<dbReference type="SUPFAM" id="SSF52540">
    <property type="entry name" value="P-loop containing nucleoside triphosphate hydrolases"/>
    <property type="match status" value="1"/>
</dbReference>
<dbReference type="GO" id="GO:0003777">
    <property type="term" value="F:microtubule motor activity"/>
    <property type="evidence" value="ECO:0007669"/>
    <property type="project" value="InterPro"/>
</dbReference>
<dbReference type="OrthoDB" id="3176171at2759"/>
<dbReference type="GO" id="GO:0005524">
    <property type="term" value="F:ATP binding"/>
    <property type="evidence" value="ECO:0007669"/>
    <property type="project" value="UniProtKB-UniRule"/>
</dbReference>
<comment type="similarity">
    <text evidence="6">Belongs to the TRAFAC class myosin-kinesin ATPase superfamily. Kinesin family.</text>
</comment>
<dbReference type="OMA" id="MPEREYL"/>
<feature type="domain" description="Kinesin motor" evidence="8">
    <location>
        <begin position="9"/>
        <end position="337"/>
    </location>
</feature>
<keyword evidence="10" id="KW-1185">Reference proteome</keyword>
<comment type="subcellular location">
    <subcellularLocation>
        <location evidence="1">Cytoplasm</location>
    </subcellularLocation>
</comment>
<keyword evidence="4 6" id="KW-0067">ATP-binding</keyword>
<dbReference type="GO" id="GO:0005875">
    <property type="term" value="C:microtubule associated complex"/>
    <property type="evidence" value="ECO:0007669"/>
    <property type="project" value="TreeGrafter"/>
</dbReference>
<evidence type="ECO:0000313" key="9">
    <source>
        <dbReference type="EMBL" id="EFC47404.1"/>
    </source>
</evidence>
<dbReference type="GO" id="GO:0007018">
    <property type="term" value="P:microtubule-based movement"/>
    <property type="evidence" value="ECO:0007669"/>
    <property type="project" value="InterPro"/>
</dbReference>
<gene>
    <name evidence="9" type="ORF">NAEGRDRAFT_31717</name>
</gene>
<dbReference type="VEuPathDB" id="AmoebaDB:NAEGRDRAFT_31717"/>
<dbReference type="InterPro" id="IPR036961">
    <property type="entry name" value="Kinesin_motor_dom_sf"/>
</dbReference>
<dbReference type="STRING" id="5762.D2V7M0"/>
<feature type="binding site" evidence="6">
    <location>
        <begin position="92"/>
        <end position="99"/>
    </location>
    <ligand>
        <name>ATP</name>
        <dbReference type="ChEBI" id="CHEBI:30616"/>
    </ligand>
</feature>
<keyword evidence="5 7" id="KW-0175">Coiled coil</keyword>
<dbReference type="InterPro" id="IPR027417">
    <property type="entry name" value="P-loop_NTPase"/>
</dbReference>
<proteinExistence type="inferred from homology"/>
<evidence type="ECO:0000256" key="2">
    <source>
        <dbReference type="ARBA" id="ARBA00022490"/>
    </source>
</evidence>
<dbReference type="Gene3D" id="3.40.850.10">
    <property type="entry name" value="Kinesin motor domain"/>
    <property type="match status" value="1"/>
</dbReference>
<dbReference type="SMART" id="SM00129">
    <property type="entry name" value="KISc"/>
    <property type="match status" value="1"/>
</dbReference>
<feature type="coiled-coil region" evidence="7">
    <location>
        <begin position="350"/>
        <end position="380"/>
    </location>
</feature>
<evidence type="ECO:0000256" key="7">
    <source>
        <dbReference type="SAM" id="Coils"/>
    </source>
</evidence>
<keyword evidence="2" id="KW-0963">Cytoplasm</keyword>
<dbReference type="GO" id="GO:0051231">
    <property type="term" value="P:spindle elongation"/>
    <property type="evidence" value="ECO:0007669"/>
    <property type="project" value="TreeGrafter"/>
</dbReference>
<accession>D2V7M0</accession>
<dbReference type="PANTHER" id="PTHR47969:SF15">
    <property type="entry name" value="CHROMOSOME-ASSOCIATED KINESIN KIF4A-RELATED"/>
    <property type="match status" value="1"/>
</dbReference>
<evidence type="ECO:0000256" key="3">
    <source>
        <dbReference type="ARBA" id="ARBA00022741"/>
    </source>
</evidence>
<dbReference type="GO" id="GO:0005737">
    <property type="term" value="C:cytoplasm"/>
    <property type="evidence" value="ECO:0007669"/>
    <property type="project" value="UniProtKB-SubCell"/>
</dbReference>
<protein>
    <submittedName>
        <fullName evidence="9">Kinesin</fullName>
    </submittedName>
</protein>
<dbReference type="eggNOG" id="KOG4280">
    <property type="taxonomic scope" value="Eukaryota"/>
</dbReference>
<dbReference type="CDD" id="cd00106">
    <property type="entry name" value="KISc"/>
    <property type="match status" value="1"/>
</dbReference>
<sequence>MVSAVDETNIKVVVRSRPLNQRELSLKSSSCLSIGKSEGKIKLVRKDKEDKEFFFDGVFDETSAQTEIYKATGAMCLERFILGYNACIFAYGQTSSGKTYTMEGVKGDQQQQGIMTRFVRELFEYVRKEQKKTDITIKASYIEIYNENIHDLLHNRTEKLKYDVREDKVKGIIVTNLIERPIGSEEELNELLDEGASRRTVGETKMNQFSSRSHAVLTIYMDQVDKGDEDGLSLRSNKISLVDLAGSERASSTEATGDRLKEGANINLSLSNLGNVINALVKKTNFVPYRNSILTRLLKDSIGGNAFCVMISCVSSADVNSEETLSTLYFSDRAKQIKNKLRVSRGDPRLEKIAELLENEKKLKARIEELEKKLANCEGGGKKGCCTIM</sequence>
<evidence type="ECO:0000313" key="10">
    <source>
        <dbReference type="Proteomes" id="UP000006671"/>
    </source>
</evidence>
<dbReference type="Pfam" id="PF00225">
    <property type="entry name" value="Kinesin"/>
    <property type="match status" value="1"/>
</dbReference>
<dbReference type="EMBL" id="GG738855">
    <property type="protein sequence ID" value="EFC47404.1"/>
    <property type="molecule type" value="Genomic_DNA"/>
</dbReference>
<dbReference type="GO" id="GO:0008017">
    <property type="term" value="F:microtubule binding"/>
    <property type="evidence" value="ECO:0007669"/>
    <property type="project" value="InterPro"/>
</dbReference>
<dbReference type="PROSITE" id="PS50067">
    <property type="entry name" value="KINESIN_MOTOR_2"/>
    <property type="match status" value="1"/>
</dbReference>
<dbReference type="InterPro" id="IPR027640">
    <property type="entry name" value="Kinesin-like_fam"/>
</dbReference>
<evidence type="ECO:0000256" key="5">
    <source>
        <dbReference type="ARBA" id="ARBA00023054"/>
    </source>
</evidence>
<reference evidence="9 10" key="1">
    <citation type="journal article" date="2010" name="Cell">
        <title>The genome of Naegleria gruberi illuminates early eukaryotic versatility.</title>
        <authorList>
            <person name="Fritz-Laylin L.K."/>
            <person name="Prochnik S.E."/>
            <person name="Ginger M.L."/>
            <person name="Dacks J.B."/>
            <person name="Carpenter M.L."/>
            <person name="Field M.C."/>
            <person name="Kuo A."/>
            <person name="Paredez A."/>
            <person name="Chapman J."/>
            <person name="Pham J."/>
            <person name="Shu S."/>
            <person name="Neupane R."/>
            <person name="Cipriano M."/>
            <person name="Mancuso J."/>
            <person name="Tu H."/>
            <person name="Salamov A."/>
            <person name="Lindquist E."/>
            <person name="Shapiro H."/>
            <person name="Lucas S."/>
            <person name="Grigoriev I.V."/>
            <person name="Cande W.Z."/>
            <person name="Fulton C."/>
            <person name="Rokhsar D.S."/>
            <person name="Dawson S.C."/>
        </authorList>
    </citation>
    <scope>NUCLEOTIDE SEQUENCE [LARGE SCALE GENOMIC DNA]</scope>
    <source>
        <strain evidence="9 10">NEG-M</strain>
    </source>
</reference>
<dbReference type="RefSeq" id="XP_002680148.1">
    <property type="nucleotide sequence ID" value="XM_002680102.1"/>
</dbReference>
<evidence type="ECO:0000256" key="4">
    <source>
        <dbReference type="ARBA" id="ARBA00022840"/>
    </source>
</evidence>
<dbReference type="PANTHER" id="PTHR47969">
    <property type="entry name" value="CHROMOSOME-ASSOCIATED KINESIN KIF4A-RELATED"/>
    <property type="match status" value="1"/>
</dbReference>
<dbReference type="GeneID" id="8860390"/>
<dbReference type="GO" id="GO:0007052">
    <property type="term" value="P:mitotic spindle organization"/>
    <property type="evidence" value="ECO:0007669"/>
    <property type="project" value="TreeGrafter"/>
</dbReference>
<name>D2V7M0_NAEGR</name>
<dbReference type="Proteomes" id="UP000006671">
    <property type="component" value="Unassembled WGS sequence"/>
</dbReference>
<dbReference type="InterPro" id="IPR001752">
    <property type="entry name" value="Kinesin_motor_dom"/>
</dbReference>
<evidence type="ECO:0000256" key="1">
    <source>
        <dbReference type="ARBA" id="ARBA00004496"/>
    </source>
</evidence>
<dbReference type="InParanoid" id="D2V7M0"/>
<evidence type="ECO:0000256" key="6">
    <source>
        <dbReference type="PROSITE-ProRule" id="PRU00283"/>
    </source>
</evidence>
<dbReference type="PRINTS" id="PR00380">
    <property type="entry name" value="KINESINHEAVY"/>
</dbReference>
<keyword evidence="3 6" id="KW-0547">Nucleotide-binding</keyword>
<evidence type="ECO:0000259" key="8">
    <source>
        <dbReference type="PROSITE" id="PS50067"/>
    </source>
</evidence>
<organism evidence="10">
    <name type="scientific">Naegleria gruberi</name>
    <name type="common">Amoeba</name>
    <dbReference type="NCBI Taxonomy" id="5762"/>
    <lineage>
        <taxon>Eukaryota</taxon>
        <taxon>Discoba</taxon>
        <taxon>Heterolobosea</taxon>
        <taxon>Tetramitia</taxon>
        <taxon>Eutetramitia</taxon>
        <taxon>Vahlkampfiidae</taxon>
        <taxon>Naegleria</taxon>
    </lineage>
</organism>
<keyword evidence="6" id="KW-0505">Motor protein</keyword>
<dbReference type="KEGG" id="ngr:NAEGRDRAFT_31717"/>
<dbReference type="AlphaFoldDB" id="D2V7M0"/>